<reference evidence="4 5" key="1">
    <citation type="submission" date="2023-09" db="EMBL/GenBank/DDBJ databases">
        <title>Genomes of two closely related lineages of the louse Polyplax serrata with different host specificities.</title>
        <authorList>
            <person name="Martinu J."/>
            <person name="Tarabai H."/>
            <person name="Stefka J."/>
            <person name="Hypsa V."/>
        </authorList>
    </citation>
    <scope>NUCLEOTIDE SEQUENCE [LARGE SCALE GENOMIC DNA]</scope>
    <source>
        <strain evidence="4">98ZLc_SE</strain>
    </source>
</reference>
<dbReference type="Proteomes" id="UP001359485">
    <property type="component" value="Unassembled WGS sequence"/>
</dbReference>
<evidence type="ECO:0000256" key="1">
    <source>
        <dbReference type="ARBA" id="ARBA00005261"/>
    </source>
</evidence>
<dbReference type="InterPro" id="IPR016565">
    <property type="entry name" value="Proteasome_assmbl_chp_1"/>
</dbReference>
<dbReference type="PANTHER" id="PTHR15069">
    <property type="entry name" value="PROTEASOME ASSEMBLY CHAPERONE 1"/>
    <property type="match status" value="1"/>
</dbReference>
<accession>A0ABR1BBT8</accession>
<keyword evidence="3" id="KW-0143">Chaperone</keyword>
<evidence type="ECO:0000313" key="4">
    <source>
        <dbReference type="EMBL" id="KAK6640918.1"/>
    </source>
</evidence>
<sequence>MALFFGEIVEPSTRAIFDEFSDEEENAVERQLNVSWNGGDKNLPPIIEVCFIVQGRLSLGKKVLDIINIEIKTFAEICLIDETCVKIGEINVTQSEDNNEGVPEYPKEKVTPSRIYRDNHNVICLISPSLSSTLGYQLVGETITPLLKLSKKIIILTNDSVYNYKTQFLQNLPPAFIKELKTSHGSHSPIAEPIETPNFITGIPAAVFTWCEIFKKDASAFICYSDQEKLDSITAEPYISVLRKVNKDIIKKENLDFNKKTIYGKPGMIGGSSNIYI</sequence>
<dbReference type="EMBL" id="JAWJWF010000001">
    <property type="protein sequence ID" value="KAK6640918.1"/>
    <property type="molecule type" value="Genomic_DNA"/>
</dbReference>
<keyword evidence="5" id="KW-1185">Reference proteome</keyword>
<dbReference type="PANTHER" id="PTHR15069:SF1">
    <property type="entry name" value="PROTEASOME ASSEMBLY CHAPERONE 1"/>
    <property type="match status" value="1"/>
</dbReference>
<protein>
    <recommendedName>
        <fullName evidence="2">Proteasome assembly chaperone 1</fullName>
    </recommendedName>
</protein>
<gene>
    <name evidence="4" type="ORF">RUM44_012616</name>
</gene>
<proteinExistence type="inferred from homology"/>
<dbReference type="Pfam" id="PF16094">
    <property type="entry name" value="PAC1"/>
    <property type="match status" value="1"/>
</dbReference>
<organism evidence="4 5">
    <name type="scientific">Polyplax serrata</name>
    <name type="common">Common mouse louse</name>
    <dbReference type="NCBI Taxonomy" id="468196"/>
    <lineage>
        <taxon>Eukaryota</taxon>
        <taxon>Metazoa</taxon>
        <taxon>Ecdysozoa</taxon>
        <taxon>Arthropoda</taxon>
        <taxon>Hexapoda</taxon>
        <taxon>Insecta</taxon>
        <taxon>Pterygota</taxon>
        <taxon>Neoptera</taxon>
        <taxon>Paraneoptera</taxon>
        <taxon>Psocodea</taxon>
        <taxon>Troctomorpha</taxon>
        <taxon>Phthiraptera</taxon>
        <taxon>Anoplura</taxon>
        <taxon>Polyplacidae</taxon>
        <taxon>Polyplax</taxon>
    </lineage>
</organism>
<evidence type="ECO:0000313" key="5">
    <source>
        <dbReference type="Proteomes" id="UP001359485"/>
    </source>
</evidence>
<evidence type="ECO:0000256" key="3">
    <source>
        <dbReference type="ARBA" id="ARBA00023186"/>
    </source>
</evidence>
<comment type="caution">
    <text evidence="4">The sequence shown here is derived from an EMBL/GenBank/DDBJ whole genome shotgun (WGS) entry which is preliminary data.</text>
</comment>
<name>A0ABR1BBT8_POLSC</name>
<evidence type="ECO:0000256" key="2">
    <source>
        <dbReference type="ARBA" id="ARBA00019180"/>
    </source>
</evidence>
<comment type="similarity">
    <text evidence="1">Belongs to the PSMG1 family.</text>
</comment>